<keyword evidence="3" id="KW-1185">Reference proteome</keyword>
<reference evidence="2 3" key="1">
    <citation type="journal article" date="2016" name="Genome Biol. Evol.">
        <title>Gene Family Evolution Reflects Adaptation to Soil Environmental Stressors in the Genome of the Collembolan Orchesella cincta.</title>
        <authorList>
            <person name="Faddeeva-Vakhrusheva A."/>
            <person name="Derks M.F."/>
            <person name="Anvar S.Y."/>
            <person name="Agamennone V."/>
            <person name="Suring W."/>
            <person name="Smit S."/>
            <person name="van Straalen N.M."/>
            <person name="Roelofs D."/>
        </authorList>
    </citation>
    <scope>NUCLEOTIDE SEQUENCE [LARGE SCALE GENOMIC DNA]</scope>
    <source>
        <tissue evidence="2">Mixed pool</tissue>
    </source>
</reference>
<feature type="compositionally biased region" description="Polar residues" evidence="1">
    <location>
        <begin position="76"/>
        <end position="85"/>
    </location>
</feature>
<evidence type="ECO:0000313" key="2">
    <source>
        <dbReference type="EMBL" id="ODN06662.1"/>
    </source>
</evidence>
<feature type="region of interest" description="Disordered" evidence="1">
    <location>
        <begin position="213"/>
        <end position="232"/>
    </location>
</feature>
<feature type="compositionally biased region" description="Basic and acidic residues" evidence="1">
    <location>
        <begin position="306"/>
        <end position="321"/>
    </location>
</feature>
<feature type="compositionally biased region" description="Low complexity" evidence="1">
    <location>
        <begin position="484"/>
        <end position="501"/>
    </location>
</feature>
<comment type="caution">
    <text evidence="2">The sequence shown here is derived from an EMBL/GenBank/DDBJ whole genome shotgun (WGS) entry which is preliminary data.</text>
</comment>
<proteinExistence type="predicted"/>
<feature type="region of interest" description="Disordered" evidence="1">
    <location>
        <begin position="257"/>
        <end position="404"/>
    </location>
</feature>
<dbReference type="Proteomes" id="UP000094527">
    <property type="component" value="Unassembled WGS sequence"/>
</dbReference>
<feature type="compositionally biased region" description="Basic and acidic residues" evidence="1">
    <location>
        <begin position="118"/>
        <end position="128"/>
    </location>
</feature>
<feature type="compositionally biased region" description="Low complexity" evidence="1">
    <location>
        <begin position="360"/>
        <end position="378"/>
    </location>
</feature>
<feature type="region of interest" description="Disordered" evidence="1">
    <location>
        <begin position="182"/>
        <end position="204"/>
    </location>
</feature>
<sequence>MSKTATLAYTRYGKKEDTAINPAHHLINQPTPVIPALGNDKGSYRTENRSKVSSSRTEGYRLGETKLDMNRRGNRSVLNNTTLETSRTKNQKPDKSSSNRKISIDQQAATVSHQKVGRANDGKTKSSRNETAVKISLEDFFKQQGADLHKVKRNCKIYNKEEWEGGQPRKGGLYLSTFSPPSGFSREDVPESQGMSQPEEQPISPAVAIAYHQHKEREMRRRRKASEGDDCSDVLQKLKDTRRANQNKALEVIADEKVADNKIAEEHNVTFPEDDSFSDSLLIRATQQVEGDAGGDGEGESSGEWLHNEENRDVDRGKRDINGNNRKATSSDESHAPFTSTPIPELGVRKLLTSNETPKSRVSGTSRTRNRSSGKSTSLFESSDADLELKLSQSDETEETPRKLLKFDGSPIKIGDFEDDDDDVIFSQIVLPEEKPESVGNDNIVNNKTTLVVSDNSGNEIDSFLNPGMFSELDKLEGMAIYSSKSSSSSMDYKNNSNSSMVAPPTGSFDEETPRTRSRRIGLSRRRAKK</sequence>
<evidence type="ECO:0000256" key="1">
    <source>
        <dbReference type="SAM" id="MobiDB-lite"/>
    </source>
</evidence>
<feature type="compositionally biased region" description="Basic and acidic residues" evidence="1">
    <location>
        <begin position="58"/>
        <end position="71"/>
    </location>
</feature>
<feature type="region of interest" description="Disordered" evidence="1">
    <location>
        <begin position="484"/>
        <end position="530"/>
    </location>
</feature>
<name>A0A1D2NN31_ORCCI</name>
<protein>
    <submittedName>
        <fullName evidence="2">Uncharacterized protein</fullName>
    </submittedName>
</protein>
<evidence type="ECO:0000313" key="3">
    <source>
        <dbReference type="Proteomes" id="UP000094527"/>
    </source>
</evidence>
<gene>
    <name evidence="2" type="ORF">Ocin01_00011</name>
</gene>
<organism evidence="2 3">
    <name type="scientific">Orchesella cincta</name>
    <name type="common">Springtail</name>
    <name type="synonym">Podura cincta</name>
    <dbReference type="NCBI Taxonomy" id="48709"/>
    <lineage>
        <taxon>Eukaryota</taxon>
        <taxon>Metazoa</taxon>
        <taxon>Ecdysozoa</taxon>
        <taxon>Arthropoda</taxon>
        <taxon>Hexapoda</taxon>
        <taxon>Collembola</taxon>
        <taxon>Entomobryomorpha</taxon>
        <taxon>Entomobryoidea</taxon>
        <taxon>Orchesellidae</taxon>
        <taxon>Orchesellinae</taxon>
        <taxon>Orchesella</taxon>
    </lineage>
</organism>
<accession>A0A1D2NN31</accession>
<feature type="region of interest" description="Disordered" evidence="1">
    <location>
        <begin position="29"/>
        <end position="129"/>
    </location>
</feature>
<dbReference type="OMA" id="YNRITHR"/>
<feature type="compositionally biased region" description="Basic residues" evidence="1">
    <location>
        <begin position="516"/>
        <end position="530"/>
    </location>
</feature>
<dbReference type="AlphaFoldDB" id="A0A1D2NN31"/>
<feature type="compositionally biased region" description="Polar residues" evidence="1">
    <location>
        <begin position="99"/>
        <end position="113"/>
    </location>
</feature>
<dbReference type="EMBL" id="LJIJ01000001">
    <property type="protein sequence ID" value="ODN06662.1"/>
    <property type="molecule type" value="Genomic_DNA"/>
</dbReference>
<feature type="compositionally biased region" description="Basic and acidic residues" evidence="1">
    <location>
        <begin position="257"/>
        <end position="268"/>
    </location>
</feature>